<dbReference type="GO" id="GO:0046872">
    <property type="term" value="F:metal ion binding"/>
    <property type="evidence" value="ECO:0007669"/>
    <property type="project" value="UniProtKB-KW"/>
</dbReference>
<feature type="binding site" evidence="7">
    <location>
        <position position="171"/>
    </location>
    <ligand>
        <name>Zn(2+)</name>
        <dbReference type="ChEBI" id="CHEBI:29105"/>
        <label>2</label>
    </ligand>
</feature>
<feature type="binding site" evidence="7">
    <location>
        <position position="61"/>
    </location>
    <ligand>
        <name>Zn(2+)</name>
        <dbReference type="ChEBI" id="CHEBI:29105"/>
        <label>2</label>
    </ligand>
</feature>
<dbReference type="EC" id="3.1.2.6" evidence="7"/>
<dbReference type="CDD" id="cd07723">
    <property type="entry name" value="hydroxyacylglutathione_hydrolase_MBL-fold"/>
    <property type="match status" value="1"/>
</dbReference>
<dbReference type="EMBL" id="FWFS01000001">
    <property type="protein sequence ID" value="SLN20374.1"/>
    <property type="molecule type" value="Genomic_DNA"/>
</dbReference>
<feature type="binding site" evidence="7">
    <location>
        <position position="133"/>
    </location>
    <ligand>
        <name>Zn(2+)</name>
        <dbReference type="ChEBI" id="CHEBI:29105"/>
        <label>1</label>
    </ligand>
</feature>
<feature type="binding site" evidence="7">
    <location>
        <position position="60"/>
    </location>
    <ligand>
        <name>Zn(2+)</name>
        <dbReference type="ChEBI" id="CHEBI:29105"/>
        <label>2</label>
    </ligand>
</feature>
<dbReference type="PIRSF" id="PIRSF005457">
    <property type="entry name" value="Glx"/>
    <property type="match status" value="1"/>
</dbReference>
<dbReference type="SUPFAM" id="SSF56281">
    <property type="entry name" value="Metallo-hydrolase/oxidoreductase"/>
    <property type="match status" value="1"/>
</dbReference>
<reference evidence="9 10" key="1">
    <citation type="submission" date="2017-03" db="EMBL/GenBank/DDBJ databases">
        <authorList>
            <person name="Afonso C.L."/>
            <person name="Miller P.J."/>
            <person name="Scott M.A."/>
            <person name="Spackman E."/>
            <person name="Goraichik I."/>
            <person name="Dimitrov K.M."/>
            <person name="Suarez D.L."/>
            <person name="Swayne D.E."/>
        </authorList>
    </citation>
    <scope>NUCLEOTIDE SEQUENCE [LARGE SCALE GENOMIC DNA]</scope>
    <source>
        <strain evidence="9 10">CECT 8620</strain>
    </source>
</reference>
<dbReference type="InterPro" id="IPR035680">
    <property type="entry name" value="Clx_II_MBL"/>
</dbReference>
<evidence type="ECO:0000256" key="1">
    <source>
        <dbReference type="ARBA" id="ARBA00001623"/>
    </source>
</evidence>
<sequence>MPLEIVTLATRSDNYNFLVHDEATGRTALVDSADPQAILDALKTRGWDLHEVWLTHHHADHTDGIAQIVTATGAQVVGAKADAHRLPPLDQALAAGDSFNFVGHEVHVMGADGHTLGHIAFHIPDSRALFSADSLMALGCGRLFEGTPAQMWETLTRFAALPSDTVIYSGHEYTAANARFAQTIEPENSDLADRVAAITAARAKGVPTVPSTLAEELATNPFLRAHLPHIKDLLDMSGAQDVDAFTEIRARKDRF</sequence>
<dbReference type="InterPro" id="IPR032282">
    <property type="entry name" value="HAGH_C"/>
</dbReference>
<dbReference type="InterPro" id="IPR017782">
    <property type="entry name" value="Hydroxyacylglutathione_Hdrlase"/>
</dbReference>
<accession>A0A1Y5RLP0</accession>
<dbReference type="GO" id="GO:0004416">
    <property type="term" value="F:hydroxyacylglutathione hydrolase activity"/>
    <property type="evidence" value="ECO:0007669"/>
    <property type="project" value="UniProtKB-UniRule"/>
</dbReference>
<evidence type="ECO:0000313" key="9">
    <source>
        <dbReference type="EMBL" id="SLN20374.1"/>
    </source>
</evidence>
<comment type="pathway">
    <text evidence="2 7">Secondary metabolite metabolism; methylglyoxal degradation; (R)-lactate from methylglyoxal: step 2/2.</text>
</comment>
<keyword evidence="10" id="KW-1185">Reference proteome</keyword>
<evidence type="ECO:0000256" key="7">
    <source>
        <dbReference type="HAMAP-Rule" id="MF_01374"/>
    </source>
</evidence>
<feature type="binding site" evidence="7">
    <location>
        <position position="114"/>
    </location>
    <ligand>
        <name>Zn(2+)</name>
        <dbReference type="ChEBI" id="CHEBI:29105"/>
        <label>1</label>
    </ligand>
</feature>
<keyword evidence="5 7" id="KW-0378">Hydrolase</keyword>
<organism evidence="9 10">
    <name type="scientific">Aquimixticola soesokkakensis</name>
    <dbReference type="NCBI Taxonomy" id="1519096"/>
    <lineage>
        <taxon>Bacteria</taxon>
        <taxon>Pseudomonadati</taxon>
        <taxon>Pseudomonadota</taxon>
        <taxon>Alphaproteobacteria</taxon>
        <taxon>Rhodobacterales</taxon>
        <taxon>Paracoccaceae</taxon>
        <taxon>Aquimixticola</taxon>
    </lineage>
</organism>
<dbReference type="InterPro" id="IPR050110">
    <property type="entry name" value="Glyoxalase_II_hydrolase"/>
</dbReference>
<name>A0A1Y5RLP0_9RHOB</name>
<dbReference type="GO" id="GO:0019243">
    <property type="term" value="P:methylglyoxal catabolic process to D-lactate via S-lactoyl-glutathione"/>
    <property type="evidence" value="ECO:0007669"/>
    <property type="project" value="UniProtKB-UniRule"/>
</dbReference>
<dbReference type="NCBIfam" id="TIGR03413">
    <property type="entry name" value="GSH_gloB"/>
    <property type="match status" value="1"/>
</dbReference>
<dbReference type="PANTHER" id="PTHR43705">
    <property type="entry name" value="HYDROXYACYLGLUTATHIONE HYDROLASE"/>
    <property type="match status" value="1"/>
</dbReference>
<dbReference type="AlphaFoldDB" id="A0A1Y5RLP0"/>
<feature type="domain" description="Metallo-beta-lactamase" evidence="8">
    <location>
        <begin position="13"/>
        <end position="171"/>
    </location>
</feature>
<dbReference type="UniPathway" id="UPA00619">
    <property type="reaction ID" value="UER00676"/>
</dbReference>
<evidence type="ECO:0000256" key="2">
    <source>
        <dbReference type="ARBA" id="ARBA00004963"/>
    </source>
</evidence>
<feature type="binding site" evidence="7">
    <location>
        <position position="58"/>
    </location>
    <ligand>
        <name>Zn(2+)</name>
        <dbReference type="ChEBI" id="CHEBI:29105"/>
        <label>1</label>
    </ligand>
</feature>
<proteinExistence type="inferred from homology"/>
<feature type="binding site" evidence="7">
    <location>
        <position position="133"/>
    </location>
    <ligand>
        <name>Zn(2+)</name>
        <dbReference type="ChEBI" id="CHEBI:29105"/>
        <label>2</label>
    </ligand>
</feature>
<evidence type="ECO:0000256" key="4">
    <source>
        <dbReference type="ARBA" id="ARBA00022723"/>
    </source>
</evidence>
<keyword evidence="6 7" id="KW-0862">Zinc</keyword>
<dbReference type="PANTHER" id="PTHR43705:SF1">
    <property type="entry name" value="HYDROXYACYLGLUTATHIONE HYDROLASE GLOB"/>
    <property type="match status" value="1"/>
</dbReference>
<gene>
    <name evidence="7 9" type="primary">gloB</name>
    <name evidence="9" type="ORF">AQS8620_00515</name>
</gene>
<dbReference type="RefSeq" id="WP_200809577.1">
    <property type="nucleotide sequence ID" value="NZ_FWFS01000001.1"/>
</dbReference>
<evidence type="ECO:0000313" key="10">
    <source>
        <dbReference type="Proteomes" id="UP000193862"/>
    </source>
</evidence>
<comment type="cofactor">
    <cofactor evidence="7">
        <name>Zn(2+)</name>
        <dbReference type="ChEBI" id="CHEBI:29105"/>
    </cofactor>
    <text evidence="7">Binds 2 Zn(2+) ions per subunit.</text>
</comment>
<protein>
    <recommendedName>
        <fullName evidence="7">Hydroxyacylglutathione hydrolase</fullName>
        <ecNumber evidence="7">3.1.2.6</ecNumber>
    </recommendedName>
    <alternativeName>
        <fullName evidence="7">Glyoxalase II</fullName>
        <shortName evidence="7">Glx II</shortName>
    </alternativeName>
</protein>
<comment type="subunit">
    <text evidence="7">Monomer.</text>
</comment>
<comment type="similarity">
    <text evidence="3 7">Belongs to the metallo-beta-lactamase superfamily. Glyoxalase II family.</text>
</comment>
<evidence type="ECO:0000256" key="5">
    <source>
        <dbReference type="ARBA" id="ARBA00022801"/>
    </source>
</evidence>
<dbReference type="Pfam" id="PF16123">
    <property type="entry name" value="HAGH_C"/>
    <property type="match status" value="1"/>
</dbReference>
<dbReference type="HAMAP" id="MF_01374">
    <property type="entry name" value="Glyoxalase_2"/>
    <property type="match status" value="1"/>
</dbReference>
<dbReference type="InterPro" id="IPR001279">
    <property type="entry name" value="Metallo-B-lactamas"/>
</dbReference>
<dbReference type="InterPro" id="IPR036866">
    <property type="entry name" value="RibonucZ/Hydroxyglut_hydro"/>
</dbReference>
<comment type="catalytic activity">
    <reaction evidence="1 7">
        <text>an S-(2-hydroxyacyl)glutathione + H2O = a 2-hydroxy carboxylate + glutathione + H(+)</text>
        <dbReference type="Rhea" id="RHEA:21864"/>
        <dbReference type="ChEBI" id="CHEBI:15377"/>
        <dbReference type="ChEBI" id="CHEBI:15378"/>
        <dbReference type="ChEBI" id="CHEBI:57925"/>
        <dbReference type="ChEBI" id="CHEBI:58896"/>
        <dbReference type="ChEBI" id="CHEBI:71261"/>
        <dbReference type="EC" id="3.1.2.6"/>
    </reaction>
</comment>
<feature type="binding site" evidence="7">
    <location>
        <position position="56"/>
    </location>
    <ligand>
        <name>Zn(2+)</name>
        <dbReference type="ChEBI" id="CHEBI:29105"/>
        <label>1</label>
    </ligand>
</feature>
<evidence type="ECO:0000256" key="3">
    <source>
        <dbReference type="ARBA" id="ARBA00006759"/>
    </source>
</evidence>
<dbReference type="Proteomes" id="UP000193862">
    <property type="component" value="Unassembled WGS sequence"/>
</dbReference>
<evidence type="ECO:0000256" key="6">
    <source>
        <dbReference type="ARBA" id="ARBA00022833"/>
    </source>
</evidence>
<evidence type="ECO:0000259" key="8">
    <source>
        <dbReference type="SMART" id="SM00849"/>
    </source>
</evidence>
<dbReference type="SMART" id="SM00849">
    <property type="entry name" value="Lactamase_B"/>
    <property type="match status" value="1"/>
</dbReference>
<keyword evidence="4 7" id="KW-0479">Metal-binding</keyword>
<dbReference type="Gene3D" id="3.60.15.10">
    <property type="entry name" value="Ribonuclease Z/Hydroxyacylglutathione hydrolase-like"/>
    <property type="match status" value="1"/>
</dbReference>
<dbReference type="Pfam" id="PF00753">
    <property type="entry name" value="Lactamase_B"/>
    <property type="match status" value="1"/>
</dbReference>
<comment type="function">
    <text evidence="7">Thiolesterase that catalyzes the hydrolysis of S-D-lactoyl-glutathione to form glutathione and D-lactic acid.</text>
</comment>